<dbReference type="EMBL" id="CP002824">
    <property type="protein sequence ID" value="AEG96573.1"/>
    <property type="molecule type" value="Genomic_DNA"/>
</dbReference>
<keyword evidence="2" id="KW-1185">Reference proteome</keyword>
<sequence>MTILYISLYKNRMTVRNLDDSREYSGSGAFSNQRLLVAQFFAAHDVLYPLIQQQKGENWLARLLKRKRFRILVDAMELNEGGLSQVEERAIMEMVASAVSMRYRQLEVRCSSHVRNDVEVRALLANSTS</sequence>
<dbReference type="Proteomes" id="UP000008881">
    <property type="component" value="Chromosome"/>
</dbReference>
<dbReference type="InterPro" id="IPR048149">
    <property type="entry name" value="YjaA"/>
</dbReference>
<proteinExistence type="predicted"/>
<dbReference type="AlphaFoldDB" id="A0A0H3FMG1"/>
<dbReference type="eggNOG" id="ENOG5033FK4">
    <property type="taxonomic scope" value="Bacteria"/>
</dbReference>
<accession>A0A0H3FMG1</accession>
<reference evidence="1 2" key="1">
    <citation type="journal article" date="2012" name="J. Bacteriol.">
        <title>Complete genome sequence of Enterobacter aerogenes KCTC 2190.</title>
        <authorList>
            <person name="Shin S.H."/>
            <person name="Kim S."/>
            <person name="Kim J.Y."/>
            <person name="Lee S."/>
            <person name="Um Y."/>
            <person name="Oh M.K."/>
            <person name="Kim Y.R."/>
            <person name="Lee J."/>
            <person name="Yang K.S."/>
        </authorList>
    </citation>
    <scope>NUCLEOTIDE SEQUENCE [LARGE SCALE GENOMIC DNA]</scope>
    <source>
        <strain evidence="1 2">KCTC 2190</strain>
    </source>
</reference>
<dbReference type="GeneID" id="93309833"/>
<gene>
    <name evidence="1" type="ordered locus">EAE_08245</name>
</gene>
<protein>
    <submittedName>
        <fullName evidence="1">Uncharacterized protein</fullName>
    </submittedName>
</protein>
<dbReference type="HOGENOM" id="CLU_154451_0_0_6"/>
<dbReference type="NCBIfam" id="NF041448">
    <property type="entry name" value="stress_YjaA"/>
    <property type="match status" value="1"/>
</dbReference>
<dbReference type="KEGG" id="eae:EAE_08245"/>
<evidence type="ECO:0000313" key="1">
    <source>
        <dbReference type="EMBL" id="AEG96573.1"/>
    </source>
</evidence>
<name>A0A0H3FMG1_KLEAK</name>
<dbReference type="PATRIC" id="fig|1028307.3.peg.1640"/>
<organism evidence="1 2">
    <name type="scientific">Klebsiella aerogenes (strain ATCC 13048 / DSM 30053 / CCUG 1429 / JCM 1235 / KCTC 2190 / NBRC 13534 / NCIMB 10102 / NCTC 10006 / CDC 819-56)</name>
    <name type="common">Enterobacter aerogenes</name>
    <dbReference type="NCBI Taxonomy" id="1028307"/>
    <lineage>
        <taxon>Bacteria</taxon>
        <taxon>Pseudomonadati</taxon>
        <taxon>Pseudomonadota</taxon>
        <taxon>Gammaproteobacteria</taxon>
        <taxon>Enterobacterales</taxon>
        <taxon>Enterobacteriaceae</taxon>
        <taxon>Klebsiella/Raoultella group</taxon>
        <taxon>Klebsiella</taxon>
    </lineage>
</organism>
<evidence type="ECO:0000313" key="2">
    <source>
        <dbReference type="Proteomes" id="UP000008881"/>
    </source>
</evidence>
<dbReference type="RefSeq" id="WP_015368803.1">
    <property type="nucleotide sequence ID" value="NC_015663.1"/>
</dbReference>
<dbReference type="OrthoDB" id="8612466at2"/>